<dbReference type="SUPFAM" id="SSF55785">
    <property type="entry name" value="PYP-like sensor domain (PAS domain)"/>
    <property type="match status" value="2"/>
</dbReference>
<dbReference type="Pfam" id="PF08448">
    <property type="entry name" value="PAS_4"/>
    <property type="match status" value="1"/>
</dbReference>
<dbReference type="NCBIfam" id="TIGR00229">
    <property type="entry name" value="sensory_box"/>
    <property type="match status" value="2"/>
</dbReference>
<dbReference type="InterPro" id="IPR013656">
    <property type="entry name" value="PAS_4"/>
</dbReference>
<comment type="caution">
    <text evidence="2">The sequence shown here is derived from an EMBL/GenBank/DDBJ whole genome shotgun (WGS) entry which is preliminary data.</text>
</comment>
<dbReference type="CDD" id="cd00130">
    <property type="entry name" value="PAS"/>
    <property type="match status" value="2"/>
</dbReference>
<dbReference type="PANTHER" id="PTHR44757:SF2">
    <property type="entry name" value="BIOFILM ARCHITECTURE MAINTENANCE PROTEIN MBAA"/>
    <property type="match status" value="1"/>
</dbReference>
<reference evidence="2 3" key="1">
    <citation type="journal article" date="2016" name="Nat. Commun.">
        <title>Thousands of microbial genomes shed light on interconnected biogeochemical processes in an aquifer system.</title>
        <authorList>
            <person name="Anantharaman K."/>
            <person name="Brown C.T."/>
            <person name="Hug L.A."/>
            <person name="Sharon I."/>
            <person name="Castelle C.J."/>
            <person name="Probst A.J."/>
            <person name="Thomas B.C."/>
            <person name="Singh A."/>
            <person name="Wilkins M.J."/>
            <person name="Karaoz U."/>
            <person name="Brodie E.L."/>
            <person name="Williams K.H."/>
            <person name="Hubbard S.S."/>
            <person name="Banfield J.F."/>
        </authorList>
    </citation>
    <scope>NUCLEOTIDE SEQUENCE [LARGE SCALE GENOMIC DNA]</scope>
</reference>
<dbReference type="Proteomes" id="UP000177583">
    <property type="component" value="Unassembled WGS sequence"/>
</dbReference>
<dbReference type="InterPro" id="IPR001610">
    <property type="entry name" value="PAC"/>
</dbReference>
<organism evidence="2 3">
    <name type="scientific">Candidatus Lambdaproteobacteria bacterium RIFOXYD2_FULL_56_26</name>
    <dbReference type="NCBI Taxonomy" id="1817773"/>
    <lineage>
        <taxon>Bacteria</taxon>
        <taxon>Pseudomonadati</taxon>
        <taxon>Pseudomonadota</taxon>
        <taxon>Candidatus Lambdaproteobacteria</taxon>
    </lineage>
</organism>
<dbReference type="Gene3D" id="3.30.450.20">
    <property type="entry name" value="PAS domain"/>
    <property type="match status" value="2"/>
</dbReference>
<evidence type="ECO:0000259" key="1">
    <source>
        <dbReference type="PROSITE" id="PS50112"/>
    </source>
</evidence>
<sequence>MVYSILANRPKRVLLLDPFWEESRTFLNLRPDFHQLESDPAQPLSWDPEPDLVVLALDHPDFDPSLWAQNLLAQKKSNPPPLVFTDSAYHESRELLAFQLGAEDYWVRSPDMEMVQLRFQVFFQRHGHKLEDLRALMGGLLGNLPNLAVIWFDKDLLVLLCGGELMYKISNFSLDVIGKPLSKSGLLELSPQFEEFCRLALQGQGSLFETNDGELELFCHFLPQPLASGELSGLVLIQNVTPQRAEGEQRILGSIGDSLSLLIAYVDNRLKFLYANRAYCDWVGRPMSDLLHKGMADILPTPLYSRLKPQFEEALAGERVQMEFTYQDPRQGKRTLLLTHTPHFSQDKAQGFLMVAQDITELQRDKERLQFFKEMVDQSVDAIAVLDREDGRFVDFNQPTCELFGLPRAQLLQKRVYELDLKLNDLAGWERSALECKAKGSLVLQTVAQSSSKHPVPVEVTSHYCEIAQKAYFVVVIRDITKRQEQEAANREKQVELSNILKAFADLYLWMTPLGQIKGYQVNNFSDLNLPPHKLIDSQIDQLFPPQACEKIRLGLAKINQGERLVRFTYSVTDLNGERFFDGRMLSVLSGQVLMITRNITDEKQLAQHCLGLTAGFVHQAALTPLGSWIWSPETGEVQLSKSLAQRLGLPSEPQVVELSAVTSMLPPWEQDLFLQYLEVLKSASSLLEFSHSFQQEGPKALWTQQGLRMPHSDLERFLLLVFESSGPGEGSGI</sequence>
<dbReference type="PANTHER" id="PTHR44757">
    <property type="entry name" value="DIGUANYLATE CYCLASE DGCP"/>
    <property type="match status" value="1"/>
</dbReference>
<dbReference type="InterPro" id="IPR035965">
    <property type="entry name" value="PAS-like_dom_sf"/>
</dbReference>
<feature type="domain" description="PAS" evidence="1">
    <location>
        <begin position="368"/>
        <end position="419"/>
    </location>
</feature>
<dbReference type="SMART" id="SM00086">
    <property type="entry name" value="PAC"/>
    <property type="match status" value="2"/>
</dbReference>
<dbReference type="EMBL" id="MFNF01000017">
    <property type="protein sequence ID" value="OGH03389.1"/>
    <property type="molecule type" value="Genomic_DNA"/>
</dbReference>
<dbReference type="InterPro" id="IPR052155">
    <property type="entry name" value="Biofilm_reg_signaling"/>
</dbReference>
<dbReference type="PROSITE" id="PS50112">
    <property type="entry name" value="PAS"/>
    <property type="match status" value="1"/>
</dbReference>
<accession>A0A1F6GZ77</accession>
<dbReference type="InterPro" id="IPR000014">
    <property type="entry name" value="PAS"/>
</dbReference>
<name>A0A1F6GZ77_9PROT</name>
<evidence type="ECO:0000313" key="3">
    <source>
        <dbReference type="Proteomes" id="UP000177583"/>
    </source>
</evidence>
<dbReference type="Pfam" id="PF13426">
    <property type="entry name" value="PAS_9"/>
    <property type="match status" value="1"/>
</dbReference>
<evidence type="ECO:0000313" key="2">
    <source>
        <dbReference type="EMBL" id="OGH03389.1"/>
    </source>
</evidence>
<gene>
    <name evidence="2" type="ORF">A2557_02585</name>
</gene>
<protein>
    <recommendedName>
        <fullName evidence="1">PAS domain-containing protein</fullName>
    </recommendedName>
</protein>
<dbReference type="AlphaFoldDB" id="A0A1F6GZ77"/>
<dbReference type="GO" id="GO:0006355">
    <property type="term" value="P:regulation of DNA-templated transcription"/>
    <property type="evidence" value="ECO:0007669"/>
    <property type="project" value="InterPro"/>
</dbReference>
<dbReference type="SMART" id="SM00091">
    <property type="entry name" value="PAS"/>
    <property type="match status" value="2"/>
</dbReference>
<proteinExistence type="predicted"/>